<dbReference type="PANTHER" id="PTHR43856">
    <property type="entry name" value="CARDIOLIPIN HYDROLASE"/>
    <property type="match status" value="1"/>
</dbReference>
<evidence type="ECO:0000259" key="7">
    <source>
        <dbReference type="PROSITE" id="PS50035"/>
    </source>
</evidence>
<dbReference type="SUPFAM" id="SSF56024">
    <property type="entry name" value="Phospholipase D/nuclease"/>
    <property type="match status" value="1"/>
</dbReference>
<proteinExistence type="inferred from homology"/>
<keyword evidence="9" id="KW-1185">Reference proteome</keyword>
<feature type="domain" description="PLD phosphodiesterase" evidence="7">
    <location>
        <begin position="156"/>
        <end position="183"/>
    </location>
</feature>
<keyword evidence="3" id="KW-0443">Lipid metabolism</keyword>
<evidence type="ECO:0000256" key="1">
    <source>
        <dbReference type="ARBA" id="ARBA00022801"/>
    </source>
</evidence>
<dbReference type="Gene3D" id="3.30.870.10">
    <property type="entry name" value="Endonuclease Chain A"/>
    <property type="match status" value="1"/>
</dbReference>
<accession>A0ABN7B166</accession>
<dbReference type="EMBL" id="AP028917">
    <property type="protein sequence ID" value="BES98166.1"/>
    <property type="molecule type" value="Genomic_DNA"/>
</dbReference>
<reference evidence="8 9" key="1">
    <citation type="submission" date="2023-09" db="EMBL/GenBank/DDBJ databases">
        <title>Nesidiocoris tenuis whole genome shotgun sequence.</title>
        <authorList>
            <person name="Shibata T."/>
            <person name="Shimoda M."/>
            <person name="Kobayashi T."/>
            <person name="Uehara T."/>
        </authorList>
    </citation>
    <scope>NUCLEOTIDE SEQUENCE [LARGE SCALE GENOMIC DNA]</scope>
    <source>
        <strain evidence="8 9">Japan</strain>
    </source>
</reference>
<dbReference type="InterPro" id="IPR051406">
    <property type="entry name" value="PLD_domain"/>
</dbReference>
<dbReference type="SMART" id="SM00155">
    <property type="entry name" value="PLDc"/>
    <property type="match status" value="1"/>
</dbReference>
<dbReference type="PROSITE" id="PS50035">
    <property type="entry name" value="PLD"/>
    <property type="match status" value="1"/>
</dbReference>
<dbReference type="InterPro" id="IPR025202">
    <property type="entry name" value="PLD-like_dom"/>
</dbReference>
<evidence type="ECO:0000256" key="4">
    <source>
        <dbReference type="ARBA" id="ARBA00038012"/>
    </source>
</evidence>
<evidence type="ECO:0000313" key="9">
    <source>
        <dbReference type="Proteomes" id="UP001307889"/>
    </source>
</evidence>
<evidence type="ECO:0000256" key="2">
    <source>
        <dbReference type="ARBA" id="ARBA00022963"/>
    </source>
</evidence>
<protein>
    <recommendedName>
        <fullName evidence="5">Mitochondrial cardiolipin hydrolase</fullName>
    </recommendedName>
    <alternativeName>
        <fullName evidence="6">Mitochondrial phospholipase</fullName>
    </alternativeName>
</protein>
<evidence type="ECO:0000313" key="8">
    <source>
        <dbReference type="EMBL" id="BES98166.1"/>
    </source>
</evidence>
<comment type="similarity">
    <text evidence="4">Belongs to the phospholipase D family. MitoPLD/Zucchini subfamily.</text>
</comment>
<gene>
    <name evidence="8" type="ORF">NTJ_10981</name>
</gene>
<evidence type="ECO:0000256" key="3">
    <source>
        <dbReference type="ARBA" id="ARBA00023098"/>
    </source>
</evidence>
<keyword evidence="2" id="KW-0442">Lipid degradation</keyword>
<dbReference type="Proteomes" id="UP001307889">
    <property type="component" value="Chromosome 9"/>
</dbReference>
<evidence type="ECO:0000256" key="6">
    <source>
        <dbReference type="ARBA" id="ARBA00043167"/>
    </source>
</evidence>
<dbReference type="Pfam" id="PF13091">
    <property type="entry name" value="PLDc_2"/>
    <property type="match status" value="1"/>
</dbReference>
<dbReference type="PANTHER" id="PTHR43856:SF1">
    <property type="entry name" value="MITOCHONDRIAL CARDIOLIPIN HYDROLASE"/>
    <property type="match status" value="1"/>
</dbReference>
<dbReference type="InterPro" id="IPR001736">
    <property type="entry name" value="PLipase_D/transphosphatidylase"/>
</dbReference>
<evidence type="ECO:0000256" key="5">
    <source>
        <dbReference type="ARBA" id="ARBA00040549"/>
    </source>
</evidence>
<name>A0ABN7B166_9HEMI</name>
<keyword evidence="1" id="KW-0378">Hydrolase</keyword>
<organism evidence="8 9">
    <name type="scientific">Nesidiocoris tenuis</name>
    <dbReference type="NCBI Taxonomy" id="355587"/>
    <lineage>
        <taxon>Eukaryota</taxon>
        <taxon>Metazoa</taxon>
        <taxon>Ecdysozoa</taxon>
        <taxon>Arthropoda</taxon>
        <taxon>Hexapoda</taxon>
        <taxon>Insecta</taxon>
        <taxon>Pterygota</taxon>
        <taxon>Neoptera</taxon>
        <taxon>Paraneoptera</taxon>
        <taxon>Hemiptera</taxon>
        <taxon>Heteroptera</taxon>
        <taxon>Panheteroptera</taxon>
        <taxon>Cimicomorpha</taxon>
        <taxon>Miridae</taxon>
        <taxon>Dicyphina</taxon>
        <taxon>Nesidiocoris</taxon>
    </lineage>
</organism>
<sequence length="224" mass="25436">MSARDVIVSTGCALATCFALYASHLYLTRDDVDYDEWRKREMKKRGIDRLNIHKSLFFGIQTRSCDIHETGTLRCDDLECKYGPMSYIANLIDDAKETLDMAIYIMTAEIIGQAVIAAHQRGVVVRIICDTEMSFSPQSSVRELKSLGMQVRRKMSPYIMHHKFMIVDGEIVSSGSMNFTMTALLGNWENVVVSSSPDLVDQFVAGFEKLWEEFGNYSRTEDDV</sequence>